<comment type="caution">
    <text evidence="2">The sequence shown here is derived from an EMBL/GenBank/DDBJ whole genome shotgun (WGS) entry which is preliminary data.</text>
</comment>
<evidence type="ECO:0008006" key="4">
    <source>
        <dbReference type="Google" id="ProtNLM"/>
    </source>
</evidence>
<feature type="transmembrane region" description="Helical" evidence="1">
    <location>
        <begin position="138"/>
        <end position="169"/>
    </location>
</feature>
<keyword evidence="3" id="KW-1185">Reference proteome</keyword>
<feature type="transmembrane region" description="Helical" evidence="1">
    <location>
        <begin position="53"/>
        <end position="76"/>
    </location>
</feature>
<feature type="transmembrane region" description="Helical" evidence="1">
    <location>
        <begin position="21"/>
        <end position="41"/>
    </location>
</feature>
<name>A0A4R8QZJ8_9MYCO</name>
<dbReference type="RefSeq" id="WP_134050533.1">
    <property type="nucleotide sequence ID" value="NZ_PECB01000002.1"/>
</dbReference>
<sequence length="193" mass="21663">MTFETSGAHTPASAKSWQRTFWATALLTIPMLGLITSTFWWHRGGGSADLFGLFGFNLLSLLAYPLIYFAGLTLYIRRLRSLLQHIPEKDRALAPDGLWLIIAVPVNFVGSFFVITGITRSLAADGRLDPIIVRRWHYLGIAWCTFQVLSFVPVMSVSFIAVLLGYALWAAHWIYSVRVDDQLTAPREADTDE</sequence>
<evidence type="ECO:0000256" key="1">
    <source>
        <dbReference type="SAM" id="Phobius"/>
    </source>
</evidence>
<keyword evidence="1" id="KW-0472">Membrane</keyword>
<keyword evidence="1" id="KW-0812">Transmembrane</keyword>
<proteinExistence type="predicted"/>
<feature type="transmembrane region" description="Helical" evidence="1">
    <location>
        <begin position="97"/>
        <end position="118"/>
    </location>
</feature>
<organism evidence="2 3">
    <name type="scientific">Mycobacteroides franklinii</name>
    <dbReference type="NCBI Taxonomy" id="948102"/>
    <lineage>
        <taxon>Bacteria</taxon>
        <taxon>Bacillati</taxon>
        <taxon>Actinomycetota</taxon>
        <taxon>Actinomycetes</taxon>
        <taxon>Mycobacteriales</taxon>
        <taxon>Mycobacteriaceae</taxon>
        <taxon>Mycobacteroides</taxon>
    </lineage>
</organism>
<reference evidence="2 3" key="1">
    <citation type="journal article" date="2019" name="Sci. Rep.">
        <title>Extended insight into the Mycobacterium chelonae-abscessus complex through whole genome sequencing of Mycobacterium salmoniphilum outbreak and Mycobacterium salmoniphilum-like strains.</title>
        <authorList>
            <person name="Behra P.R.K."/>
            <person name="Das S."/>
            <person name="Pettersson B.M.F."/>
            <person name="Shirreff L."/>
            <person name="DuCote T."/>
            <person name="Jacobsson K.G."/>
            <person name="Ennis D.G."/>
            <person name="Kirsebom L.A."/>
        </authorList>
    </citation>
    <scope>NUCLEOTIDE SEQUENCE [LARGE SCALE GENOMIC DNA]</scope>
    <source>
        <strain evidence="2 3">CCUG 63697</strain>
    </source>
</reference>
<dbReference type="AlphaFoldDB" id="A0A4R8QZJ8"/>
<evidence type="ECO:0000313" key="3">
    <source>
        <dbReference type="Proteomes" id="UP000295165"/>
    </source>
</evidence>
<keyword evidence="1" id="KW-1133">Transmembrane helix</keyword>
<evidence type="ECO:0000313" key="2">
    <source>
        <dbReference type="EMBL" id="TDZ49215.1"/>
    </source>
</evidence>
<dbReference type="Proteomes" id="UP000295165">
    <property type="component" value="Unassembled WGS sequence"/>
</dbReference>
<protein>
    <recommendedName>
        <fullName evidence="4">DUF4328 domain-containing protein</fullName>
    </recommendedName>
</protein>
<dbReference type="EMBL" id="PECC01000028">
    <property type="protein sequence ID" value="TDZ49215.1"/>
    <property type="molecule type" value="Genomic_DNA"/>
</dbReference>
<gene>
    <name evidence="2" type="ORF">CCUG63697_03751</name>
</gene>
<accession>A0A4R8QZJ8</accession>